<dbReference type="AlphaFoldDB" id="A0A1F7GZG0"/>
<sequence>MDTVQGKSYKSYLKQLEDLLSEYLVKKAPALPVNVKEAIVKFAPWVTLVVFIITLPVVFAVFGLGAILAPLSFLGGVNAGTNYILSLVFSAIQLVLEAMAIPGLFKRSKSAWTLVFYASLVGGVQSIVTFNLGGLIIGTLLSLYILFQVKEYYK</sequence>
<proteinExistence type="predicted"/>
<evidence type="ECO:0008006" key="4">
    <source>
        <dbReference type="Google" id="ProtNLM"/>
    </source>
</evidence>
<keyword evidence="1" id="KW-1133">Transmembrane helix</keyword>
<dbReference type="EMBL" id="MFZO01000041">
    <property type="protein sequence ID" value="OGK23902.1"/>
    <property type="molecule type" value="Genomic_DNA"/>
</dbReference>
<name>A0A1F7GZG0_9BACT</name>
<feature type="transmembrane region" description="Helical" evidence="1">
    <location>
        <begin position="114"/>
        <end position="147"/>
    </location>
</feature>
<evidence type="ECO:0000313" key="2">
    <source>
        <dbReference type="EMBL" id="OGK23902.1"/>
    </source>
</evidence>
<organism evidence="2 3">
    <name type="scientific">Candidatus Roizmanbacteria bacterium RIFCSPHIGHO2_02_FULL_38_11</name>
    <dbReference type="NCBI Taxonomy" id="1802039"/>
    <lineage>
        <taxon>Bacteria</taxon>
        <taxon>Candidatus Roizmaniibacteriota</taxon>
    </lineage>
</organism>
<feature type="transmembrane region" description="Helical" evidence="1">
    <location>
        <begin position="45"/>
        <end position="71"/>
    </location>
</feature>
<protein>
    <recommendedName>
        <fullName evidence="4">Chromate transporter</fullName>
    </recommendedName>
</protein>
<gene>
    <name evidence="2" type="ORF">A3C25_05505</name>
</gene>
<feature type="transmembrane region" description="Helical" evidence="1">
    <location>
        <begin position="83"/>
        <end position="105"/>
    </location>
</feature>
<evidence type="ECO:0000256" key="1">
    <source>
        <dbReference type="SAM" id="Phobius"/>
    </source>
</evidence>
<dbReference type="Proteomes" id="UP000177913">
    <property type="component" value="Unassembled WGS sequence"/>
</dbReference>
<evidence type="ECO:0000313" key="3">
    <source>
        <dbReference type="Proteomes" id="UP000177913"/>
    </source>
</evidence>
<comment type="caution">
    <text evidence="2">The sequence shown here is derived from an EMBL/GenBank/DDBJ whole genome shotgun (WGS) entry which is preliminary data.</text>
</comment>
<accession>A0A1F7GZG0</accession>
<keyword evidence="1" id="KW-0472">Membrane</keyword>
<keyword evidence="1" id="KW-0812">Transmembrane</keyword>
<reference evidence="2 3" key="1">
    <citation type="journal article" date="2016" name="Nat. Commun.">
        <title>Thousands of microbial genomes shed light on interconnected biogeochemical processes in an aquifer system.</title>
        <authorList>
            <person name="Anantharaman K."/>
            <person name="Brown C.T."/>
            <person name="Hug L.A."/>
            <person name="Sharon I."/>
            <person name="Castelle C.J."/>
            <person name="Probst A.J."/>
            <person name="Thomas B.C."/>
            <person name="Singh A."/>
            <person name="Wilkins M.J."/>
            <person name="Karaoz U."/>
            <person name="Brodie E.L."/>
            <person name="Williams K.H."/>
            <person name="Hubbard S.S."/>
            <person name="Banfield J.F."/>
        </authorList>
    </citation>
    <scope>NUCLEOTIDE SEQUENCE [LARGE SCALE GENOMIC DNA]</scope>
</reference>